<dbReference type="GeneID" id="64692210"/>
<keyword evidence="3" id="KW-1185">Reference proteome</keyword>
<comment type="caution">
    <text evidence="2">The sequence shown here is derived from an EMBL/GenBank/DDBJ whole genome shotgun (WGS) entry which is preliminary data.</text>
</comment>
<dbReference type="InterPro" id="IPR011010">
    <property type="entry name" value="DNA_brk_join_enz"/>
</dbReference>
<evidence type="ECO:0000313" key="2">
    <source>
        <dbReference type="EMBL" id="KAG2112218.1"/>
    </source>
</evidence>
<feature type="non-terminal residue" evidence="2">
    <location>
        <position position="1"/>
    </location>
</feature>
<feature type="non-terminal residue" evidence="2">
    <location>
        <position position="50"/>
    </location>
</feature>
<dbReference type="Gene3D" id="1.10.443.10">
    <property type="entry name" value="Intergrase catalytic core"/>
    <property type="match status" value="1"/>
</dbReference>
<gene>
    <name evidence="2" type="ORF">F5147DRAFT_523484</name>
</gene>
<keyword evidence="1" id="KW-0233">DNA recombination</keyword>
<evidence type="ECO:0000256" key="1">
    <source>
        <dbReference type="ARBA" id="ARBA00023172"/>
    </source>
</evidence>
<dbReference type="Proteomes" id="UP000823399">
    <property type="component" value="Unassembled WGS sequence"/>
</dbReference>
<dbReference type="AlphaFoldDB" id="A0A9P7FCY7"/>
<dbReference type="EMBL" id="JABBWM010000015">
    <property type="protein sequence ID" value="KAG2112218.1"/>
    <property type="molecule type" value="Genomic_DNA"/>
</dbReference>
<sequence length="50" mass="5344">SWFTTCFQCIFANRGFSGHSIRAGGATALALMGVSPDMIQGAGRWSSDEF</sequence>
<reference evidence="2" key="1">
    <citation type="journal article" date="2020" name="New Phytol.">
        <title>Comparative genomics reveals dynamic genome evolution in host specialist ectomycorrhizal fungi.</title>
        <authorList>
            <person name="Lofgren L.A."/>
            <person name="Nguyen N.H."/>
            <person name="Vilgalys R."/>
            <person name="Ruytinx J."/>
            <person name="Liao H.L."/>
            <person name="Branco S."/>
            <person name="Kuo A."/>
            <person name="LaButti K."/>
            <person name="Lipzen A."/>
            <person name="Andreopoulos W."/>
            <person name="Pangilinan J."/>
            <person name="Riley R."/>
            <person name="Hundley H."/>
            <person name="Na H."/>
            <person name="Barry K."/>
            <person name="Grigoriev I.V."/>
            <person name="Stajich J.E."/>
            <person name="Kennedy P.G."/>
        </authorList>
    </citation>
    <scope>NUCLEOTIDE SEQUENCE</scope>
    <source>
        <strain evidence="2">FC423</strain>
    </source>
</reference>
<dbReference type="InterPro" id="IPR013762">
    <property type="entry name" value="Integrase-like_cat_sf"/>
</dbReference>
<evidence type="ECO:0000313" key="3">
    <source>
        <dbReference type="Proteomes" id="UP000823399"/>
    </source>
</evidence>
<name>A0A9P7FCY7_9AGAM</name>
<dbReference type="RefSeq" id="XP_041295149.1">
    <property type="nucleotide sequence ID" value="XM_041429951.1"/>
</dbReference>
<protein>
    <submittedName>
        <fullName evidence="2">Uncharacterized protein</fullName>
    </submittedName>
</protein>
<dbReference type="OrthoDB" id="2682275at2759"/>
<dbReference type="GO" id="GO:0003677">
    <property type="term" value="F:DNA binding"/>
    <property type="evidence" value="ECO:0007669"/>
    <property type="project" value="InterPro"/>
</dbReference>
<proteinExistence type="predicted"/>
<dbReference type="SUPFAM" id="SSF56349">
    <property type="entry name" value="DNA breaking-rejoining enzymes"/>
    <property type="match status" value="1"/>
</dbReference>
<accession>A0A9P7FCY7</accession>
<dbReference type="GO" id="GO:0006310">
    <property type="term" value="P:DNA recombination"/>
    <property type="evidence" value="ECO:0007669"/>
    <property type="project" value="UniProtKB-KW"/>
</dbReference>
<organism evidence="2 3">
    <name type="scientific">Suillus discolor</name>
    <dbReference type="NCBI Taxonomy" id="1912936"/>
    <lineage>
        <taxon>Eukaryota</taxon>
        <taxon>Fungi</taxon>
        <taxon>Dikarya</taxon>
        <taxon>Basidiomycota</taxon>
        <taxon>Agaricomycotina</taxon>
        <taxon>Agaricomycetes</taxon>
        <taxon>Agaricomycetidae</taxon>
        <taxon>Boletales</taxon>
        <taxon>Suillineae</taxon>
        <taxon>Suillaceae</taxon>
        <taxon>Suillus</taxon>
    </lineage>
</organism>
<dbReference type="GO" id="GO:0015074">
    <property type="term" value="P:DNA integration"/>
    <property type="evidence" value="ECO:0007669"/>
    <property type="project" value="InterPro"/>
</dbReference>